<gene>
    <name evidence="1" type="ORF">NYP84_07615</name>
</gene>
<dbReference type="RefSeq" id="WP_259826250.1">
    <property type="nucleotide sequence ID" value="NZ_CP103445.1"/>
</dbReference>
<protein>
    <submittedName>
        <fullName evidence="1">Uncharacterized protein</fullName>
    </submittedName>
</protein>
<dbReference type="EMBL" id="CP103445">
    <property type="protein sequence ID" value="UWS35000.1"/>
    <property type="molecule type" value="Genomic_DNA"/>
</dbReference>
<proteinExistence type="predicted"/>
<reference evidence="1" key="1">
    <citation type="submission" date="2022-07" db="EMBL/GenBank/DDBJ databases">
        <title>Genetic diversity of Erwinia pyrifoliae.</title>
        <authorList>
            <person name="Park D.S."/>
            <person name="Ham H."/>
        </authorList>
    </citation>
    <scope>NUCLEOTIDE SEQUENCE</scope>
    <source>
        <strain evidence="1">CP201486</strain>
    </source>
</reference>
<evidence type="ECO:0000313" key="1">
    <source>
        <dbReference type="EMBL" id="UWS35000.1"/>
    </source>
</evidence>
<name>A0ABY5XD07_ERWPY</name>
<evidence type="ECO:0000313" key="2">
    <source>
        <dbReference type="Proteomes" id="UP001058553"/>
    </source>
</evidence>
<dbReference type="Proteomes" id="UP001058553">
    <property type="component" value="Chromosome"/>
</dbReference>
<accession>A0ABY5XD07</accession>
<keyword evidence="2" id="KW-1185">Reference proteome</keyword>
<sequence length="53" mass="5729">MPDVIAAPLPALTPVAFATSAKTAVMRQPGTPVIQQKFCASKMDDENTRVERQ</sequence>
<organism evidence="1 2">
    <name type="scientific">Erwinia pyrifoliae</name>
    <dbReference type="NCBI Taxonomy" id="79967"/>
    <lineage>
        <taxon>Bacteria</taxon>
        <taxon>Pseudomonadati</taxon>
        <taxon>Pseudomonadota</taxon>
        <taxon>Gammaproteobacteria</taxon>
        <taxon>Enterobacterales</taxon>
        <taxon>Erwiniaceae</taxon>
        <taxon>Erwinia</taxon>
    </lineage>
</organism>